<keyword evidence="6" id="KW-0963">Cytoplasm</keyword>
<keyword evidence="13" id="KW-1185">Reference proteome</keyword>
<comment type="caution">
    <text evidence="12">The sequence shown here is derived from an EMBL/GenBank/DDBJ whole genome shotgun (WGS) entry which is preliminary data.</text>
</comment>
<organism evidence="12 13">
    <name type="scientific">Mycena belliarum</name>
    <dbReference type="NCBI Taxonomy" id="1033014"/>
    <lineage>
        <taxon>Eukaryota</taxon>
        <taxon>Fungi</taxon>
        <taxon>Dikarya</taxon>
        <taxon>Basidiomycota</taxon>
        <taxon>Agaricomycotina</taxon>
        <taxon>Agaricomycetes</taxon>
        <taxon>Agaricomycetidae</taxon>
        <taxon>Agaricales</taxon>
        <taxon>Marasmiineae</taxon>
        <taxon>Mycenaceae</taxon>
        <taxon>Mycena</taxon>
    </lineage>
</organism>
<dbReference type="InterPro" id="IPR001375">
    <property type="entry name" value="Peptidase_S9_cat"/>
</dbReference>
<evidence type="ECO:0000259" key="11">
    <source>
        <dbReference type="Pfam" id="PF19283"/>
    </source>
</evidence>
<dbReference type="EMBL" id="JARJCN010000027">
    <property type="protein sequence ID" value="KAJ7087977.1"/>
    <property type="molecule type" value="Genomic_DNA"/>
</dbReference>
<dbReference type="PANTHER" id="PTHR42776:SF4">
    <property type="entry name" value="ACYLAMINO-ACID-RELEASING ENZYME"/>
    <property type="match status" value="1"/>
</dbReference>
<evidence type="ECO:0000256" key="7">
    <source>
        <dbReference type="ARBA" id="ARBA00022801"/>
    </source>
</evidence>
<evidence type="ECO:0000256" key="9">
    <source>
        <dbReference type="SAM" id="MobiDB-lite"/>
    </source>
</evidence>
<sequence length="737" mass="79333">MSFYQTLSEIPLPTAAEFIGNDVLHVTSATRVNARDIKRTLTSSIFLGSDPASSSPAVDAGEMVVSVSAPADSECFPRRAVLRETAEKKRYVEIWIGTILEVSEDVSAAHGSFYSDEFFSGLAFAPSELAIMYVAEANEPKGSGEKFKFTPHIGEGLPGKKRPVIVLFRWDASVKPSHTSLATVAPALDAEHPILFGQPVFSPLDPRTIYATGYEYTRDGRLLGLRWCFNRPSGIWEIKLPEPAEKKDSSPTETSDGALRCPCTKLTPAHRSCRSPRIHHDARNGTARLFWLSCASGGPHGGTFSLHAADLTAQALPRTVLVDTVWAPRAADGFPGLYPDANLPPAPFVVLAGAVNLVFASVWGARATVLMVGAVDGRVTELTPDGDGRLYSWSVLATDGRDRVVCTRSAPTVPYEVVLGQLSSSAEVPWRVVSSPYISPHVRRALSRLAASVVPIPDRAHTQTVVLRPPRPRRGRPGSPPPCIQLLHGGPHGASLTAFSPGAAALALEGYTLSAPNYSGSTGAGEAFVRALLGNCGALDVQDCIATARHLVRLGLAVEGRGKQFVMGGSHGGYLAAHLIGQFPDMFTAAVIRNPVISTDPLSSDIPDWYFNEWAIDYPMASLPEGFRFPAHSEAPDARPPLPPRRTPDESKRVLPSSAMTRVADVTAHVLLHLGGADLRVTPAHGVEFFHALKGNARAGQGVEMQWFPEAGHSLDGVEVARVVWETSRDWFARYRI</sequence>
<evidence type="ECO:0000313" key="12">
    <source>
        <dbReference type="EMBL" id="KAJ7087977.1"/>
    </source>
</evidence>
<dbReference type="Pfam" id="PF00326">
    <property type="entry name" value="Peptidase_S9"/>
    <property type="match status" value="1"/>
</dbReference>
<keyword evidence="7 12" id="KW-0378">Hydrolase</keyword>
<dbReference type="Gene3D" id="3.40.50.1820">
    <property type="entry name" value="alpha/beta hydrolase"/>
    <property type="match status" value="1"/>
</dbReference>
<comment type="subunit">
    <text evidence="4">Homotetramer.</text>
</comment>
<evidence type="ECO:0000256" key="6">
    <source>
        <dbReference type="ARBA" id="ARBA00022490"/>
    </source>
</evidence>
<dbReference type="Pfam" id="PF19283">
    <property type="entry name" value="APEH_N"/>
    <property type="match status" value="2"/>
</dbReference>
<dbReference type="GO" id="GO:0008242">
    <property type="term" value="F:omega peptidase activity"/>
    <property type="evidence" value="ECO:0007669"/>
    <property type="project" value="UniProtKB-EC"/>
</dbReference>
<dbReference type="PANTHER" id="PTHR42776">
    <property type="entry name" value="SERINE PEPTIDASE S9 FAMILY MEMBER"/>
    <property type="match status" value="1"/>
</dbReference>
<dbReference type="SUPFAM" id="SSF53474">
    <property type="entry name" value="alpha/beta-Hydrolases"/>
    <property type="match status" value="1"/>
</dbReference>
<evidence type="ECO:0000256" key="4">
    <source>
        <dbReference type="ARBA" id="ARBA00011881"/>
    </source>
</evidence>
<feature type="region of interest" description="Disordered" evidence="9">
    <location>
        <begin position="632"/>
        <end position="654"/>
    </location>
</feature>
<protein>
    <recommendedName>
        <fullName evidence="5">acylaminoacyl-peptidase</fullName>
        <ecNumber evidence="5">3.4.19.1</ecNumber>
    </recommendedName>
    <alternativeName>
        <fullName evidence="8">Dipeptidyl-peptidase V</fullName>
    </alternativeName>
</protein>
<evidence type="ECO:0000256" key="8">
    <source>
        <dbReference type="ARBA" id="ARBA00032829"/>
    </source>
</evidence>
<dbReference type="GO" id="GO:0005737">
    <property type="term" value="C:cytoplasm"/>
    <property type="evidence" value="ECO:0007669"/>
    <property type="project" value="UniProtKB-SubCell"/>
</dbReference>
<evidence type="ECO:0000256" key="2">
    <source>
        <dbReference type="ARBA" id="ARBA00004496"/>
    </source>
</evidence>
<proteinExistence type="inferred from homology"/>
<dbReference type="Proteomes" id="UP001222325">
    <property type="component" value="Unassembled WGS sequence"/>
</dbReference>
<dbReference type="EC" id="3.4.19.1" evidence="5"/>
<gene>
    <name evidence="12" type="ORF">B0H15DRAFT_841965</name>
</gene>
<accession>A0AAD6U2D3</accession>
<reference evidence="12" key="1">
    <citation type="submission" date="2023-03" db="EMBL/GenBank/DDBJ databases">
        <title>Massive genome expansion in bonnet fungi (Mycena s.s.) driven by repeated elements and novel gene families across ecological guilds.</title>
        <authorList>
            <consortium name="Lawrence Berkeley National Laboratory"/>
            <person name="Harder C.B."/>
            <person name="Miyauchi S."/>
            <person name="Viragh M."/>
            <person name="Kuo A."/>
            <person name="Thoen E."/>
            <person name="Andreopoulos B."/>
            <person name="Lu D."/>
            <person name="Skrede I."/>
            <person name="Drula E."/>
            <person name="Henrissat B."/>
            <person name="Morin E."/>
            <person name="Kohler A."/>
            <person name="Barry K."/>
            <person name="LaButti K."/>
            <person name="Morin E."/>
            <person name="Salamov A."/>
            <person name="Lipzen A."/>
            <person name="Mereny Z."/>
            <person name="Hegedus B."/>
            <person name="Baldrian P."/>
            <person name="Stursova M."/>
            <person name="Weitz H."/>
            <person name="Taylor A."/>
            <person name="Grigoriev I.V."/>
            <person name="Nagy L.G."/>
            <person name="Martin F."/>
            <person name="Kauserud H."/>
        </authorList>
    </citation>
    <scope>NUCLEOTIDE SEQUENCE</scope>
    <source>
        <strain evidence="12">CBHHK173m</strain>
    </source>
</reference>
<evidence type="ECO:0000256" key="3">
    <source>
        <dbReference type="ARBA" id="ARBA00010040"/>
    </source>
</evidence>
<feature type="domain" description="Acylamino-acid-releasing enzyme N-terminal" evidence="11">
    <location>
        <begin position="189"/>
        <end position="437"/>
    </location>
</feature>
<dbReference type="InterPro" id="IPR045550">
    <property type="entry name" value="AARE_N"/>
</dbReference>
<evidence type="ECO:0000256" key="1">
    <source>
        <dbReference type="ARBA" id="ARBA00000721"/>
    </source>
</evidence>
<name>A0AAD6U2D3_9AGAR</name>
<dbReference type="GO" id="GO:0004252">
    <property type="term" value="F:serine-type endopeptidase activity"/>
    <property type="evidence" value="ECO:0007669"/>
    <property type="project" value="TreeGrafter"/>
</dbReference>
<dbReference type="AlphaFoldDB" id="A0AAD6U2D3"/>
<comment type="similarity">
    <text evidence="3">Belongs to the peptidase S9C family.</text>
</comment>
<dbReference type="InterPro" id="IPR029058">
    <property type="entry name" value="AB_hydrolase_fold"/>
</dbReference>
<comment type="catalytic activity">
    <reaction evidence="1">
        <text>Cleavage of an N-acetyl or N-formyl amino acid from the N-terminus of a polypeptide.</text>
        <dbReference type="EC" id="3.4.19.1"/>
    </reaction>
</comment>
<comment type="subcellular location">
    <subcellularLocation>
        <location evidence="2">Cytoplasm</location>
    </subcellularLocation>
</comment>
<feature type="domain" description="Acylamino-acid-releasing enzyme N-terminal" evidence="11">
    <location>
        <begin position="79"/>
        <end position="141"/>
    </location>
</feature>
<dbReference type="GO" id="GO:0006508">
    <property type="term" value="P:proteolysis"/>
    <property type="evidence" value="ECO:0007669"/>
    <property type="project" value="InterPro"/>
</dbReference>
<evidence type="ECO:0000256" key="5">
    <source>
        <dbReference type="ARBA" id="ARBA00012917"/>
    </source>
</evidence>
<evidence type="ECO:0000259" key="10">
    <source>
        <dbReference type="Pfam" id="PF00326"/>
    </source>
</evidence>
<feature type="domain" description="Peptidase S9 prolyl oligopeptidase catalytic" evidence="10">
    <location>
        <begin position="499"/>
        <end position="735"/>
    </location>
</feature>
<evidence type="ECO:0000313" key="13">
    <source>
        <dbReference type="Proteomes" id="UP001222325"/>
    </source>
</evidence>